<sequence>MLSAGLQYSAVAPNRISKNTSLGYGEAQWLFTIQVLAGLDR</sequence>
<evidence type="ECO:0000313" key="1">
    <source>
        <dbReference type="EMBL" id="GAF69783.1"/>
    </source>
</evidence>
<comment type="caution">
    <text evidence="1">The sequence shown here is derived from an EMBL/GenBank/DDBJ whole genome shotgun (WGS) entry which is preliminary data.</text>
</comment>
<protein>
    <submittedName>
        <fullName evidence="1">Uncharacterized protein</fullName>
    </submittedName>
</protein>
<organism evidence="1">
    <name type="scientific">marine sediment metagenome</name>
    <dbReference type="NCBI Taxonomy" id="412755"/>
    <lineage>
        <taxon>unclassified sequences</taxon>
        <taxon>metagenomes</taxon>
        <taxon>ecological metagenomes</taxon>
    </lineage>
</organism>
<accession>X0RLW8</accession>
<dbReference type="AlphaFoldDB" id="X0RLW8"/>
<proteinExistence type="predicted"/>
<reference evidence="1" key="1">
    <citation type="journal article" date="2014" name="Front. Microbiol.">
        <title>High frequency of phylogenetically diverse reductive dehalogenase-homologous genes in deep subseafloor sedimentary metagenomes.</title>
        <authorList>
            <person name="Kawai M."/>
            <person name="Futagami T."/>
            <person name="Toyoda A."/>
            <person name="Takaki Y."/>
            <person name="Nishi S."/>
            <person name="Hori S."/>
            <person name="Arai W."/>
            <person name="Tsubouchi T."/>
            <person name="Morono Y."/>
            <person name="Uchiyama I."/>
            <person name="Ito T."/>
            <person name="Fujiyama A."/>
            <person name="Inagaki F."/>
            <person name="Takami H."/>
        </authorList>
    </citation>
    <scope>NUCLEOTIDE SEQUENCE</scope>
    <source>
        <strain evidence="1">Expedition CK06-06</strain>
    </source>
</reference>
<feature type="non-terminal residue" evidence="1">
    <location>
        <position position="41"/>
    </location>
</feature>
<dbReference type="EMBL" id="BARS01007823">
    <property type="protein sequence ID" value="GAF69783.1"/>
    <property type="molecule type" value="Genomic_DNA"/>
</dbReference>
<name>X0RLW8_9ZZZZ</name>
<gene>
    <name evidence="1" type="ORF">S01H1_14996</name>
</gene>